<protein>
    <recommendedName>
        <fullName evidence="5">Secreted protein</fullName>
    </recommendedName>
</protein>
<keyword evidence="2" id="KW-0732">Signal</keyword>
<evidence type="ECO:0000256" key="2">
    <source>
        <dbReference type="SAM" id="SignalP"/>
    </source>
</evidence>
<feature type="compositionally biased region" description="Low complexity" evidence="1">
    <location>
        <begin position="23"/>
        <end position="36"/>
    </location>
</feature>
<keyword evidence="4" id="KW-1185">Reference proteome</keyword>
<dbReference type="OrthoDB" id="8191482at2759"/>
<evidence type="ECO:0008006" key="5">
    <source>
        <dbReference type="Google" id="ProtNLM"/>
    </source>
</evidence>
<feature type="region of interest" description="Disordered" evidence="1">
    <location>
        <begin position="23"/>
        <end position="91"/>
    </location>
</feature>
<evidence type="ECO:0000313" key="4">
    <source>
        <dbReference type="Proteomes" id="UP000324222"/>
    </source>
</evidence>
<name>A0A5B7KNP3_PORTR</name>
<evidence type="ECO:0000256" key="1">
    <source>
        <dbReference type="SAM" id="MobiDB-lite"/>
    </source>
</evidence>
<dbReference type="EMBL" id="VSRR010154082">
    <property type="protein sequence ID" value="MPD06989.1"/>
    <property type="molecule type" value="Genomic_DNA"/>
</dbReference>
<dbReference type="Proteomes" id="UP000324222">
    <property type="component" value="Unassembled WGS sequence"/>
</dbReference>
<feature type="chain" id="PRO_5022781670" description="Secreted protein" evidence="2">
    <location>
        <begin position="20"/>
        <end position="152"/>
    </location>
</feature>
<sequence>MSLATTAPAIILLVATVAASQPSQHSQPFSHSSRSATKPSFSRRILEPPDISGFKREGIVSKEIKPASTSSPAPGLVERFSKGRQKASQAFKRSTSVNKCVQLNYRAQNTTPVKRNSGTVIFFSSSSSSFLCSSISTSQGRSNGYKLSTSDK</sequence>
<accession>A0A5B7KNP3</accession>
<reference evidence="3 4" key="1">
    <citation type="submission" date="2019-05" db="EMBL/GenBank/DDBJ databases">
        <title>Another draft genome of Portunus trituberculatus and its Hox gene families provides insights of decapod evolution.</title>
        <authorList>
            <person name="Jeong J.-H."/>
            <person name="Song I."/>
            <person name="Kim S."/>
            <person name="Choi T."/>
            <person name="Kim D."/>
            <person name="Ryu S."/>
            <person name="Kim W."/>
        </authorList>
    </citation>
    <scope>NUCLEOTIDE SEQUENCE [LARGE SCALE GENOMIC DNA]</scope>
    <source>
        <tissue evidence="3">Muscle</tissue>
    </source>
</reference>
<comment type="caution">
    <text evidence="3">The sequence shown here is derived from an EMBL/GenBank/DDBJ whole genome shotgun (WGS) entry which is preliminary data.</text>
</comment>
<gene>
    <name evidence="3" type="ORF">E2C01_102828</name>
</gene>
<feature type="compositionally biased region" description="Basic and acidic residues" evidence="1">
    <location>
        <begin position="53"/>
        <end position="65"/>
    </location>
</feature>
<organism evidence="3 4">
    <name type="scientific">Portunus trituberculatus</name>
    <name type="common">Swimming crab</name>
    <name type="synonym">Neptunus trituberculatus</name>
    <dbReference type="NCBI Taxonomy" id="210409"/>
    <lineage>
        <taxon>Eukaryota</taxon>
        <taxon>Metazoa</taxon>
        <taxon>Ecdysozoa</taxon>
        <taxon>Arthropoda</taxon>
        <taxon>Crustacea</taxon>
        <taxon>Multicrustacea</taxon>
        <taxon>Malacostraca</taxon>
        <taxon>Eumalacostraca</taxon>
        <taxon>Eucarida</taxon>
        <taxon>Decapoda</taxon>
        <taxon>Pleocyemata</taxon>
        <taxon>Brachyura</taxon>
        <taxon>Eubrachyura</taxon>
        <taxon>Portunoidea</taxon>
        <taxon>Portunidae</taxon>
        <taxon>Portuninae</taxon>
        <taxon>Portunus</taxon>
    </lineage>
</organism>
<proteinExistence type="predicted"/>
<feature type="signal peptide" evidence="2">
    <location>
        <begin position="1"/>
        <end position="19"/>
    </location>
</feature>
<evidence type="ECO:0000313" key="3">
    <source>
        <dbReference type="EMBL" id="MPD06989.1"/>
    </source>
</evidence>
<dbReference type="AlphaFoldDB" id="A0A5B7KNP3"/>